<dbReference type="InterPro" id="IPR018466">
    <property type="entry name" value="Kre9/Knh1-like_N"/>
</dbReference>
<protein>
    <recommendedName>
        <fullName evidence="4">Yeast cell wall synthesis Kre9/Knh1-like N-terminal domain-containing protein</fullName>
    </recommendedName>
</protein>
<evidence type="ECO:0000313" key="5">
    <source>
        <dbReference type="EMBL" id="CDH56234.1"/>
    </source>
</evidence>
<organism evidence="5 6">
    <name type="scientific">Lichtheimia corymbifera JMRC:FSU:9682</name>
    <dbReference type="NCBI Taxonomy" id="1263082"/>
    <lineage>
        <taxon>Eukaryota</taxon>
        <taxon>Fungi</taxon>
        <taxon>Fungi incertae sedis</taxon>
        <taxon>Mucoromycota</taxon>
        <taxon>Mucoromycotina</taxon>
        <taxon>Mucoromycetes</taxon>
        <taxon>Mucorales</taxon>
        <taxon>Lichtheimiaceae</taxon>
        <taxon>Lichtheimia</taxon>
    </lineage>
</organism>
<evidence type="ECO:0000259" key="4">
    <source>
        <dbReference type="Pfam" id="PF10342"/>
    </source>
</evidence>
<dbReference type="VEuPathDB" id="FungiDB:LCOR_07306.1"/>
<feature type="compositionally biased region" description="Polar residues" evidence="2">
    <location>
        <begin position="188"/>
        <end position="200"/>
    </location>
</feature>
<comment type="caution">
    <text evidence="5">The sequence shown here is derived from an EMBL/GenBank/DDBJ whole genome shotgun (WGS) entry which is preliminary data.</text>
</comment>
<name>A0A068S1T6_9FUNG</name>
<feature type="domain" description="Yeast cell wall synthesis Kre9/Knh1-like N-terminal" evidence="4">
    <location>
        <begin position="28"/>
        <end position="101"/>
    </location>
</feature>
<dbReference type="EMBL" id="CBTN010000036">
    <property type="protein sequence ID" value="CDH56234.1"/>
    <property type="molecule type" value="Genomic_DNA"/>
</dbReference>
<feature type="signal peptide" evidence="3">
    <location>
        <begin position="1"/>
        <end position="19"/>
    </location>
</feature>
<sequence>MLPTASILFAVIAVYAVNAAQKCAVTMPMEGTIWKTGEEVTIGWSGVEKDSIPSITLAQKYADGTYNDVAKLVTSVPAAPRKYSLRVPSNVVSSDDYVILLGEAQDFECASGVLAIHNVGNVVPVDQVSSSVEPVGVGTAPLSKATGTQTSAPAVNTNIGETHDASPKTRPAANQSSQPSHSKPVVDSMQTKGPSSSGNGITPKCVWATAIGSVIVGSILDALL</sequence>
<proteinExistence type="predicted"/>
<evidence type="ECO:0000256" key="2">
    <source>
        <dbReference type="SAM" id="MobiDB-lite"/>
    </source>
</evidence>
<dbReference type="AlphaFoldDB" id="A0A068S1T6"/>
<dbReference type="OrthoDB" id="2241715at2759"/>
<keyword evidence="1 3" id="KW-0732">Signal</keyword>
<evidence type="ECO:0000256" key="1">
    <source>
        <dbReference type="ARBA" id="ARBA00022729"/>
    </source>
</evidence>
<reference evidence="5" key="1">
    <citation type="submission" date="2013-08" db="EMBL/GenBank/DDBJ databases">
        <title>Gene expansion shapes genome architecture in the human pathogen Lichtheimia corymbifera: an evolutionary genomics analysis in the ancient terrestrial Mucorales (Mucoromycotina).</title>
        <authorList>
            <person name="Schwartze V.U."/>
            <person name="Winter S."/>
            <person name="Shelest E."/>
            <person name="Marcet-Houben M."/>
            <person name="Horn F."/>
            <person name="Wehner S."/>
            <person name="Hoffmann K."/>
            <person name="Riege K."/>
            <person name="Sammeth M."/>
            <person name="Nowrousian M."/>
            <person name="Valiante V."/>
            <person name="Linde J."/>
            <person name="Jacobsen I.D."/>
            <person name="Marz M."/>
            <person name="Brakhage A.A."/>
            <person name="Gabaldon T."/>
            <person name="Bocker S."/>
            <person name="Voigt K."/>
        </authorList>
    </citation>
    <scope>NUCLEOTIDE SEQUENCE [LARGE SCALE GENOMIC DNA]</scope>
    <source>
        <strain evidence="5">FSU 9682</strain>
    </source>
</reference>
<feature type="chain" id="PRO_5001652818" description="Yeast cell wall synthesis Kre9/Knh1-like N-terminal domain-containing protein" evidence="3">
    <location>
        <begin position="20"/>
        <end position="224"/>
    </location>
</feature>
<evidence type="ECO:0000256" key="3">
    <source>
        <dbReference type="SAM" id="SignalP"/>
    </source>
</evidence>
<dbReference type="Pfam" id="PF10342">
    <property type="entry name" value="Kre9_KNH"/>
    <property type="match status" value="1"/>
</dbReference>
<feature type="compositionally biased region" description="Polar residues" evidence="2">
    <location>
        <begin position="172"/>
        <end position="181"/>
    </location>
</feature>
<keyword evidence="6" id="KW-1185">Reference proteome</keyword>
<dbReference type="Proteomes" id="UP000027586">
    <property type="component" value="Unassembled WGS sequence"/>
</dbReference>
<accession>A0A068S1T6</accession>
<feature type="compositionally biased region" description="Polar residues" evidence="2">
    <location>
        <begin position="145"/>
        <end position="160"/>
    </location>
</feature>
<feature type="region of interest" description="Disordered" evidence="2">
    <location>
        <begin position="140"/>
        <end position="200"/>
    </location>
</feature>
<gene>
    <name evidence="5" type="ORF">LCOR_07306.1</name>
</gene>
<evidence type="ECO:0000313" key="6">
    <source>
        <dbReference type="Proteomes" id="UP000027586"/>
    </source>
</evidence>